<dbReference type="RefSeq" id="WP_190176185.1">
    <property type="nucleotide sequence ID" value="NZ_BMVF01000002.1"/>
</dbReference>
<protein>
    <submittedName>
        <fullName evidence="1">Uncharacterized protein</fullName>
    </submittedName>
</protein>
<proteinExistence type="predicted"/>
<organism evidence="1 2">
    <name type="scientific">Streptomyces naganishii JCM 4654</name>
    <dbReference type="NCBI Taxonomy" id="1306179"/>
    <lineage>
        <taxon>Bacteria</taxon>
        <taxon>Bacillati</taxon>
        <taxon>Actinomycetota</taxon>
        <taxon>Actinomycetes</taxon>
        <taxon>Kitasatosporales</taxon>
        <taxon>Streptomycetaceae</taxon>
        <taxon>Streptomyces</taxon>
    </lineage>
</organism>
<sequence>MEHIGALHAVVTADEYDREPTAAELDAIERELPLIAAEVEELDVRICLLDRPVSELDARRLRRARHRVLAARRDLANRTASAGMAGGAA</sequence>
<evidence type="ECO:0000313" key="1">
    <source>
        <dbReference type="EMBL" id="GHD84954.1"/>
    </source>
</evidence>
<reference evidence="1" key="1">
    <citation type="journal article" date="2014" name="Int. J. Syst. Evol. Microbiol.">
        <title>Complete genome sequence of Corynebacterium casei LMG S-19264T (=DSM 44701T), isolated from a smear-ripened cheese.</title>
        <authorList>
            <consortium name="US DOE Joint Genome Institute (JGI-PGF)"/>
            <person name="Walter F."/>
            <person name="Albersmeier A."/>
            <person name="Kalinowski J."/>
            <person name="Ruckert C."/>
        </authorList>
    </citation>
    <scope>NUCLEOTIDE SEQUENCE</scope>
    <source>
        <strain evidence="1">JCM 4654</strain>
    </source>
</reference>
<comment type="caution">
    <text evidence="1">The sequence shown here is derived from an EMBL/GenBank/DDBJ whole genome shotgun (WGS) entry which is preliminary data.</text>
</comment>
<dbReference type="Pfam" id="PF19801">
    <property type="entry name" value="DUF6284"/>
    <property type="match status" value="1"/>
</dbReference>
<reference evidence="1" key="2">
    <citation type="submission" date="2020-09" db="EMBL/GenBank/DDBJ databases">
        <authorList>
            <person name="Sun Q."/>
            <person name="Ohkuma M."/>
        </authorList>
    </citation>
    <scope>NUCLEOTIDE SEQUENCE</scope>
    <source>
        <strain evidence="1">JCM 4654</strain>
    </source>
</reference>
<accession>A0A918XZT5</accession>
<evidence type="ECO:0000313" key="2">
    <source>
        <dbReference type="Proteomes" id="UP000608955"/>
    </source>
</evidence>
<dbReference type="Proteomes" id="UP000608955">
    <property type="component" value="Unassembled WGS sequence"/>
</dbReference>
<name>A0A918XZT5_9ACTN</name>
<dbReference type="InterPro" id="IPR046251">
    <property type="entry name" value="DUF6284"/>
</dbReference>
<dbReference type="EMBL" id="BMVF01000002">
    <property type="protein sequence ID" value="GHD84954.1"/>
    <property type="molecule type" value="Genomic_DNA"/>
</dbReference>
<dbReference type="AlphaFoldDB" id="A0A918XZT5"/>
<gene>
    <name evidence="1" type="ORF">GCM10010508_06780</name>
</gene>
<keyword evidence="2" id="KW-1185">Reference proteome</keyword>